<dbReference type="AlphaFoldDB" id="A0A397SUD3"/>
<evidence type="ECO:0008006" key="3">
    <source>
        <dbReference type="Google" id="ProtNLM"/>
    </source>
</evidence>
<name>A0A397SUD3_9GLOM</name>
<keyword evidence="2" id="KW-1185">Reference proteome</keyword>
<dbReference type="EMBL" id="QKYT01000360">
    <property type="protein sequence ID" value="RIA86491.1"/>
    <property type="molecule type" value="Genomic_DNA"/>
</dbReference>
<dbReference type="Proteomes" id="UP000265703">
    <property type="component" value="Unassembled WGS sequence"/>
</dbReference>
<protein>
    <recommendedName>
        <fullName evidence="3">F-box domain-containing protein</fullName>
    </recommendedName>
</protein>
<dbReference type="OrthoDB" id="2354532at2759"/>
<evidence type="ECO:0000313" key="2">
    <source>
        <dbReference type="Proteomes" id="UP000265703"/>
    </source>
</evidence>
<organism evidence="1 2">
    <name type="scientific">Glomus cerebriforme</name>
    <dbReference type="NCBI Taxonomy" id="658196"/>
    <lineage>
        <taxon>Eukaryota</taxon>
        <taxon>Fungi</taxon>
        <taxon>Fungi incertae sedis</taxon>
        <taxon>Mucoromycota</taxon>
        <taxon>Glomeromycotina</taxon>
        <taxon>Glomeromycetes</taxon>
        <taxon>Glomerales</taxon>
        <taxon>Glomeraceae</taxon>
        <taxon>Glomus</taxon>
    </lineage>
</organism>
<reference evidence="1 2" key="1">
    <citation type="submission" date="2018-06" db="EMBL/GenBank/DDBJ databases">
        <title>Comparative genomics reveals the genomic features of Rhizophagus irregularis, R. cerebriforme, R. diaphanum and Gigaspora rosea, and their symbiotic lifestyle signature.</title>
        <authorList>
            <person name="Morin E."/>
            <person name="San Clemente H."/>
            <person name="Chen E.C.H."/>
            <person name="De La Providencia I."/>
            <person name="Hainaut M."/>
            <person name="Kuo A."/>
            <person name="Kohler A."/>
            <person name="Murat C."/>
            <person name="Tang N."/>
            <person name="Roy S."/>
            <person name="Loubradou J."/>
            <person name="Henrissat B."/>
            <person name="Grigoriev I.V."/>
            <person name="Corradi N."/>
            <person name="Roux C."/>
            <person name="Martin F.M."/>
        </authorList>
    </citation>
    <scope>NUCLEOTIDE SEQUENCE [LARGE SCALE GENOMIC DNA]</scope>
    <source>
        <strain evidence="1 2">DAOM 227022</strain>
    </source>
</reference>
<sequence>MACSKIFSDLPELTNKIIQYFRNDLSTLYSCILVNRLWCRITIPLLWENPFLYYPIENYHFIEIYLSSLSEDDKMKLKEYEFDINLFSANTLFNYPSFIKCLNTREISGCIENWITNVKTLTTEEVKSLRRSHENKQPNFLNSARLICRLLFKVFIENEGNLHTFKAELSLDRDCDYFNNAIELILQNPNFIYTVENLRFNIFNEEKLTNFESFLSLLSSKCNSISTLDLEFNRFDLLMKNVSLINSKFLKKLSIRCGSIPLTNLLLSLKNSNCSNTLSTIVFYQINFFNINNIFILNEVFEQLNVLESVHIIYCQLSCDFIRQIINIKNPFKLRSLFLNQIFDIKIFQPLLQKFGEYLENFGFAFRCVELDLLLEFIKYCTRIKFLYLPGFDQILYPIFSLIQNNGQHLNYISISFHGYYMDYYVNELTKTTSIVLQNLGQILPSKLKCLYLYLYRIETRDFEIFLKNSQNTFFEKLLIDNEISDNQDLLPYLEEYIVKKKRVKYLAFADRYIDLFDFIDEYKLYNVEVQDCREIDVYDYINENY</sequence>
<comment type="caution">
    <text evidence="1">The sequence shown here is derived from an EMBL/GenBank/DDBJ whole genome shotgun (WGS) entry which is preliminary data.</text>
</comment>
<gene>
    <name evidence="1" type="ORF">C1645_878639</name>
</gene>
<dbReference type="STRING" id="658196.A0A397SUD3"/>
<proteinExistence type="predicted"/>
<evidence type="ECO:0000313" key="1">
    <source>
        <dbReference type="EMBL" id="RIA86491.1"/>
    </source>
</evidence>
<accession>A0A397SUD3</accession>